<dbReference type="Proteomes" id="UP000199607">
    <property type="component" value="Unassembled WGS sequence"/>
</dbReference>
<organism evidence="9 10">
    <name type="scientific">Halogranum rubrum</name>
    <dbReference type="NCBI Taxonomy" id="553466"/>
    <lineage>
        <taxon>Archaea</taxon>
        <taxon>Methanobacteriati</taxon>
        <taxon>Methanobacteriota</taxon>
        <taxon>Stenosarchaea group</taxon>
        <taxon>Halobacteria</taxon>
        <taxon>Halobacteriales</taxon>
        <taxon>Haloferacaceae</taxon>
    </lineage>
</organism>
<feature type="transmembrane region" description="Helical" evidence="7">
    <location>
        <begin position="330"/>
        <end position="352"/>
    </location>
</feature>
<comment type="similarity">
    <text evidence="2">Belongs to the monovalent cation:proton antiporter 2 (CPA2) transporter (TC 2.A.37) family.</text>
</comment>
<dbReference type="Gene3D" id="1.20.1530.20">
    <property type="match status" value="1"/>
</dbReference>
<dbReference type="RefSeq" id="WP_089865752.1">
    <property type="nucleotide sequence ID" value="NZ_FOTC01000001.1"/>
</dbReference>
<evidence type="ECO:0000256" key="3">
    <source>
        <dbReference type="ARBA" id="ARBA00022448"/>
    </source>
</evidence>
<sequence>MATLNLLFTAGMLLLLLVLAGRVALRLDQSVIAAYILVGIFVGPYAPSVGGVSLTLVESPEVIRLLSDLGVVLLLFFVGLELSLEQLFSNRTRFARAGAVDIGVSLPLGIGLGLAFGFTLLEAAFVALIVFNSSTVIIAKSLIDLGWIADTESQAILGVIVIEDVITALGFAVLSVFLVSGTDVSTVALSIAWSVLFLVVLLGAAYYGSGLLERAFDIESSELFLLGVLGVAAVVAGTGLLVGVSEAIAAFLVGTAFGRTRHTDRIERLVAPSRDLFAAMFFVVIGLQTNPALLTASLGFVVVAVVVTTGGQLVSGTLAGRAYGLDRQRAVRVGCALTPRGEFSLVIAAFLVTAGTSPTLRETIPAFTVGYVLLTSVLGTILMRNADHLSRVFASLTSQNSSDVS</sequence>
<keyword evidence="10" id="KW-1185">Reference proteome</keyword>
<dbReference type="GO" id="GO:0015297">
    <property type="term" value="F:antiporter activity"/>
    <property type="evidence" value="ECO:0007669"/>
    <property type="project" value="InterPro"/>
</dbReference>
<feature type="transmembrane region" description="Helical" evidence="7">
    <location>
        <begin position="224"/>
        <end position="257"/>
    </location>
</feature>
<evidence type="ECO:0000256" key="5">
    <source>
        <dbReference type="ARBA" id="ARBA00022989"/>
    </source>
</evidence>
<feature type="transmembrane region" description="Helical" evidence="7">
    <location>
        <begin position="191"/>
        <end position="212"/>
    </location>
</feature>
<gene>
    <name evidence="9" type="ORF">SAMN04487950_0703</name>
</gene>
<keyword evidence="3" id="KW-0813">Transport</keyword>
<reference evidence="10" key="1">
    <citation type="submission" date="2016-10" db="EMBL/GenBank/DDBJ databases">
        <authorList>
            <person name="Varghese N."/>
            <person name="Submissions S."/>
        </authorList>
    </citation>
    <scope>NUCLEOTIDE SEQUENCE [LARGE SCALE GENOMIC DNA]</scope>
    <source>
        <strain evidence="10">CGMCC 1.7738</strain>
    </source>
</reference>
<feature type="transmembrane region" description="Helical" evidence="7">
    <location>
        <begin position="364"/>
        <end position="383"/>
    </location>
</feature>
<evidence type="ECO:0000256" key="6">
    <source>
        <dbReference type="ARBA" id="ARBA00023136"/>
    </source>
</evidence>
<feature type="transmembrane region" description="Helical" evidence="7">
    <location>
        <begin position="6"/>
        <end position="25"/>
    </location>
</feature>
<evidence type="ECO:0000313" key="9">
    <source>
        <dbReference type="EMBL" id="SFK70929.1"/>
    </source>
</evidence>
<accession>A0A1I4BSE5</accession>
<name>A0A1I4BSE5_9EURY</name>
<feature type="transmembrane region" description="Helical" evidence="7">
    <location>
        <begin position="94"/>
        <end position="118"/>
    </location>
</feature>
<dbReference type="PANTHER" id="PTHR42751">
    <property type="entry name" value="SODIUM/HYDROGEN EXCHANGER FAMILY/TRKA DOMAIN PROTEIN"/>
    <property type="match status" value="1"/>
</dbReference>
<dbReference type="GO" id="GO:0016020">
    <property type="term" value="C:membrane"/>
    <property type="evidence" value="ECO:0007669"/>
    <property type="project" value="UniProtKB-SubCell"/>
</dbReference>
<evidence type="ECO:0000256" key="7">
    <source>
        <dbReference type="SAM" id="Phobius"/>
    </source>
</evidence>
<protein>
    <submittedName>
        <fullName evidence="9">Monovalent cation:H+ antiporter-2, CPA2 family</fullName>
    </submittedName>
</protein>
<evidence type="ECO:0000256" key="2">
    <source>
        <dbReference type="ARBA" id="ARBA00005551"/>
    </source>
</evidence>
<dbReference type="InterPro" id="IPR038770">
    <property type="entry name" value="Na+/solute_symporter_sf"/>
</dbReference>
<dbReference type="AlphaFoldDB" id="A0A1I4BSE5"/>
<dbReference type="PANTHER" id="PTHR42751:SF4">
    <property type="entry name" value="K(+)_H(+) ANTIPORTER SUBUNIT KHTU"/>
    <property type="match status" value="1"/>
</dbReference>
<dbReference type="STRING" id="553466.SAMN04487950_0703"/>
<feature type="transmembrane region" description="Helical" evidence="7">
    <location>
        <begin position="124"/>
        <end position="143"/>
    </location>
</feature>
<keyword evidence="4 7" id="KW-0812">Transmembrane</keyword>
<feature type="domain" description="Cation/H+ exchanger transmembrane" evidence="8">
    <location>
        <begin position="15"/>
        <end position="382"/>
    </location>
</feature>
<evidence type="ECO:0000259" key="8">
    <source>
        <dbReference type="Pfam" id="PF00999"/>
    </source>
</evidence>
<evidence type="ECO:0000256" key="4">
    <source>
        <dbReference type="ARBA" id="ARBA00022692"/>
    </source>
</evidence>
<comment type="subcellular location">
    <subcellularLocation>
        <location evidence="1">Membrane</location>
        <topology evidence="1">Multi-pass membrane protein</topology>
    </subcellularLocation>
</comment>
<dbReference type="InterPro" id="IPR006153">
    <property type="entry name" value="Cation/H_exchanger_TM"/>
</dbReference>
<keyword evidence="6 7" id="KW-0472">Membrane</keyword>
<dbReference type="GO" id="GO:1902600">
    <property type="term" value="P:proton transmembrane transport"/>
    <property type="evidence" value="ECO:0007669"/>
    <property type="project" value="InterPro"/>
</dbReference>
<feature type="transmembrane region" description="Helical" evidence="7">
    <location>
        <begin position="62"/>
        <end position="82"/>
    </location>
</feature>
<keyword evidence="5 7" id="KW-1133">Transmembrane helix</keyword>
<dbReference type="EMBL" id="FOTC01000001">
    <property type="protein sequence ID" value="SFK70929.1"/>
    <property type="molecule type" value="Genomic_DNA"/>
</dbReference>
<dbReference type="Pfam" id="PF00999">
    <property type="entry name" value="Na_H_Exchanger"/>
    <property type="match status" value="1"/>
</dbReference>
<feature type="transmembrane region" description="Helical" evidence="7">
    <location>
        <begin position="277"/>
        <end position="309"/>
    </location>
</feature>
<evidence type="ECO:0000256" key="1">
    <source>
        <dbReference type="ARBA" id="ARBA00004141"/>
    </source>
</evidence>
<evidence type="ECO:0000313" key="10">
    <source>
        <dbReference type="Proteomes" id="UP000199607"/>
    </source>
</evidence>
<feature type="transmembrane region" description="Helical" evidence="7">
    <location>
        <begin position="32"/>
        <end position="56"/>
    </location>
</feature>
<proteinExistence type="inferred from homology"/>
<feature type="transmembrane region" description="Helical" evidence="7">
    <location>
        <begin position="155"/>
        <end position="179"/>
    </location>
</feature>